<dbReference type="InterPro" id="IPR029058">
    <property type="entry name" value="AB_hydrolase_fold"/>
</dbReference>
<dbReference type="InterPro" id="IPR013094">
    <property type="entry name" value="AB_hydrolase_3"/>
</dbReference>
<comment type="caution">
    <text evidence="4">The sequence shown here is derived from an EMBL/GenBank/DDBJ whole genome shotgun (WGS) entry which is preliminary data.</text>
</comment>
<dbReference type="SUPFAM" id="SSF53474">
    <property type="entry name" value="alpha/beta-Hydrolases"/>
    <property type="match status" value="1"/>
</dbReference>
<dbReference type="RefSeq" id="WP_166935695.1">
    <property type="nucleotide sequence ID" value="NZ_BAAADD010000006.1"/>
</dbReference>
<keyword evidence="2" id="KW-0732">Signal</keyword>
<proteinExistence type="predicted"/>
<dbReference type="GO" id="GO:0016787">
    <property type="term" value="F:hydrolase activity"/>
    <property type="evidence" value="ECO:0007669"/>
    <property type="project" value="UniProtKB-KW"/>
</dbReference>
<keyword evidence="1 4" id="KW-0378">Hydrolase</keyword>
<gene>
    <name evidence="4" type="ORF">GCM10008942_24540</name>
</gene>
<name>A0ABN1EUM1_9PROT</name>
<feature type="chain" id="PRO_5045201828" evidence="2">
    <location>
        <begin position="21"/>
        <end position="321"/>
    </location>
</feature>
<dbReference type="PANTHER" id="PTHR48081">
    <property type="entry name" value="AB HYDROLASE SUPERFAMILY PROTEIN C4A8.06C"/>
    <property type="match status" value="1"/>
</dbReference>
<protein>
    <submittedName>
        <fullName evidence="4">Alpha/beta hydrolase</fullName>
    </submittedName>
</protein>
<evidence type="ECO:0000256" key="2">
    <source>
        <dbReference type="SAM" id="SignalP"/>
    </source>
</evidence>
<organism evidence="4 5">
    <name type="scientific">Rhizomicrobium electricum</name>
    <dbReference type="NCBI Taxonomy" id="480070"/>
    <lineage>
        <taxon>Bacteria</taxon>
        <taxon>Pseudomonadati</taxon>
        <taxon>Pseudomonadota</taxon>
        <taxon>Alphaproteobacteria</taxon>
        <taxon>Micropepsales</taxon>
        <taxon>Micropepsaceae</taxon>
        <taxon>Rhizomicrobium</taxon>
    </lineage>
</organism>
<dbReference type="Proteomes" id="UP001499951">
    <property type="component" value="Unassembled WGS sequence"/>
</dbReference>
<feature type="signal peptide" evidence="2">
    <location>
        <begin position="1"/>
        <end position="20"/>
    </location>
</feature>
<evidence type="ECO:0000313" key="4">
    <source>
        <dbReference type="EMBL" id="GAA0574862.1"/>
    </source>
</evidence>
<sequence length="321" mass="34454">MKVSVFALCALIALAGNAAAEIWQPSEPQIPLWPEKLAIGNPQVQGAETLYRKSKLVAGRPYAAIVDVSRPTMTIFPAKGRNTGAALLVFPGGGYGALAIDIEGTEVCDWATSIGITCAVLKYRVPQERHFADCKCERQLEPFMALQDAERAMGLLRQRAASLGIDPHKIGVVGFSAGGHLVTAISNATGRNYAAVDAADKESARPDFAIALYPGHLWGGERTAPFDPNDLKLMSFDQVVSSAPPTLIVQAEDDPMDDVRNAITYFLALKQAKVPVEIHLFLHGGHAFGLRPTAMPVTHWPALAEQWLRSIGILSPATPPS</sequence>
<evidence type="ECO:0000313" key="5">
    <source>
        <dbReference type="Proteomes" id="UP001499951"/>
    </source>
</evidence>
<accession>A0ABN1EUM1</accession>
<dbReference type="EMBL" id="BAAADD010000006">
    <property type="protein sequence ID" value="GAA0574862.1"/>
    <property type="molecule type" value="Genomic_DNA"/>
</dbReference>
<dbReference type="PANTHER" id="PTHR48081:SF6">
    <property type="entry name" value="PEPTIDASE S9 PROLYL OLIGOPEPTIDASE CATALYTIC DOMAIN-CONTAINING PROTEIN"/>
    <property type="match status" value="1"/>
</dbReference>
<dbReference type="Pfam" id="PF07859">
    <property type="entry name" value="Abhydrolase_3"/>
    <property type="match status" value="1"/>
</dbReference>
<reference evidence="4 5" key="1">
    <citation type="journal article" date="2019" name="Int. J. Syst. Evol. Microbiol.">
        <title>The Global Catalogue of Microorganisms (GCM) 10K type strain sequencing project: providing services to taxonomists for standard genome sequencing and annotation.</title>
        <authorList>
            <consortium name="The Broad Institute Genomics Platform"/>
            <consortium name="The Broad Institute Genome Sequencing Center for Infectious Disease"/>
            <person name="Wu L."/>
            <person name="Ma J."/>
        </authorList>
    </citation>
    <scope>NUCLEOTIDE SEQUENCE [LARGE SCALE GENOMIC DNA]</scope>
    <source>
        <strain evidence="4 5">JCM 15089</strain>
    </source>
</reference>
<dbReference type="Gene3D" id="3.40.50.1820">
    <property type="entry name" value="alpha/beta hydrolase"/>
    <property type="match status" value="1"/>
</dbReference>
<dbReference type="InterPro" id="IPR050300">
    <property type="entry name" value="GDXG_lipolytic_enzyme"/>
</dbReference>
<evidence type="ECO:0000256" key="1">
    <source>
        <dbReference type="ARBA" id="ARBA00022801"/>
    </source>
</evidence>
<keyword evidence="5" id="KW-1185">Reference proteome</keyword>
<evidence type="ECO:0000259" key="3">
    <source>
        <dbReference type="Pfam" id="PF07859"/>
    </source>
</evidence>
<feature type="domain" description="Alpha/beta hydrolase fold-3" evidence="3">
    <location>
        <begin position="90"/>
        <end position="288"/>
    </location>
</feature>